<protein>
    <recommendedName>
        <fullName evidence="2">NB-ARC domain-containing protein</fullName>
    </recommendedName>
</protein>
<accession>A0A7J0G675</accession>
<sequence>MASSTVAQRKRKLLELLKDDEVRSIVLFGESGIGKTWTARDISSLARKRGSVDIILWVFLNRKYDRDTLCDSLAHQLSLLPSPGESEVEDGNEKLKGQQISTAVSGKKLLLVLDDEGNKMNEEEIMSLLGSLLNLDQHNHKVLITRRSVSDREDDKKSLHEVLPLSKEESVSLLKERAGTGVFEVPGIKDLAEGFIEKTKYLPDAIVLMAKAFNHFAHQDSGVEKLKRSLEEAPGNETYNITHLLRSGYDLLPNCASNLKGLKGCWIERCREMESVFHEDEVVKLGSLEVLWISNSINLKQIYCGNLQTDAFQNLTAHLTAGDDLGGFEMRGDLRVDLK</sequence>
<gene>
    <name evidence="3" type="ORF">Acr_18g0004630</name>
</gene>
<dbReference type="PRINTS" id="PR00364">
    <property type="entry name" value="DISEASERSIST"/>
</dbReference>
<dbReference type="InterPro" id="IPR050905">
    <property type="entry name" value="Plant_NBS-LRR"/>
</dbReference>
<evidence type="ECO:0000313" key="3">
    <source>
        <dbReference type="EMBL" id="GFZ06293.1"/>
    </source>
</evidence>
<dbReference type="SUPFAM" id="SSF52540">
    <property type="entry name" value="P-loop containing nucleoside triphosphate hydrolases"/>
    <property type="match status" value="1"/>
</dbReference>
<organism evidence="3 4">
    <name type="scientific">Actinidia rufa</name>
    <dbReference type="NCBI Taxonomy" id="165716"/>
    <lineage>
        <taxon>Eukaryota</taxon>
        <taxon>Viridiplantae</taxon>
        <taxon>Streptophyta</taxon>
        <taxon>Embryophyta</taxon>
        <taxon>Tracheophyta</taxon>
        <taxon>Spermatophyta</taxon>
        <taxon>Magnoliopsida</taxon>
        <taxon>eudicotyledons</taxon>
        <taxon>Gunneridae</taxon>
        <taxon>Pentapetalae</taxon>
        <taxon>asterids</taxon>
        <taxon>Ericales</taxon>
        <taxon>Actinidiaceae</taxon>
        <taxon>Actinidia</taxon>
    </lineage>
</organism>
<dbReference type="OrthoDB" id="1629135at2759"/>
<dbReference type="Proteomes" id="UP000585474">
    <property type="component" value="Unassembled WGS sequence"/>
</dbReference>
<proteinExistence type="predicted"/>
<dbReference type="Pfam" id="PF00931">
    <property type="entry name" value="NB-ARC"/>
    <property type="match status" value="1"/>
</dbReference>
<dbReference type="GO" id="GO:0043531">
    <property type="term" value="F:ADP binding"/>
    <property type="evidence" value="ECO:0007669"/>
    <property type="project" value="InterPro"/>
</dbReference>
<dbReference type="Gene3D" id="3.40.50.300">
    <property type="entry name" value="P-loop containing nucleotide triphosphate hydrolases"/>
    <property type="match status" value="1"/>
</dbReference>
<dbReference type="AlphaFoldDB" id="A0A7J0G675"/>
<evidence type="ECO:0000259" key="2">
    <source>
        <dbReference type="Pfam" id="PF00931"/>
    </source>
</evidence>
<evidence type="ECO:0000256" key="1">
    <source>
        <dbReference type="ARBA" id="ARBA00022821"/>
    </source>
</evidence>
<keyword evidence="4" id="KW-1185">Reference proteome</keyword>
<dbReference type="PANTHER" id="PTHR33463">
    <property type="entry name" value="NB-ARC DOMAIN-CONTAINING PROTEIN-RELATED"/>
    <property type="match status" value="1"/>
</dbReference>
<dbReference type="InterPro" id="IPR002182">
    <property type="entry name" value="NB-ARC"/>
</dbReference>
<dbReference type="PANTHER" id="PTHR33463:SF209">
    <property type="entry name" value="DISEASE RESISTANCE PROTEIN RPS2-LIKE"/>
    <property type="match status" value="1"/>
</dbReference>
<dbReference type="InterPro" id="IPR027417">
    <property type="entry name" value="P-loop_NTPase"/>
</dbReference>
<keyword evidence="1" id="KW-0611">Plant defense</keyword>
<dbReference type="EMBL" id="BJWL01000018">
    <property type="protein sequence ID" value="GFZ06293.1"/>
    <property type="molecule type" value="Genomic_DNA"/>
</dbReference>
<name>A0A7J0G675_9ERIC</name>
<reference evidence="3 4" key="1">
    <citation type="submission" date="2019-07" db="EMBL/GenBank/DDBJ databases">
        <title>De Novo Assembly of kiwifruit Actinidia rufa.</title>
        <authorList>
            <person name="Sugita-Konishi S."/>
            <person name="Sato K."/>
            <person name="Mori E."/>
            <person name="Abe Y."/>
            <person name="Kisaki G."/>
            <person name="Hamano K."/>
            <person name="Suezawa K."/>
            <person name="Otani M."/>
            <person name="Fukuda T."/>
            <person name="Manabe T."/>
            <person name="Gomi K."/>
            <person name="Tabuchi M."/>
            <person name="Akimitsu K."/>
            <person name="Kataoka I."/>
        </authorList>
    </citation>
    <scope>NUCLEOTIDE SEQUENCE [LARGE SCALE GENOMIC DNA]</scope>
    <source>
        <strain evidence="4">cv. Fuchu</strain>
    </source>
</reference>
<feature type="domain" description="NB-ARC" evidence="2">
    <location>
        <begin position="10"/>
        <end position="178"/>
    </location>
</feature>
<comment type="caution">
    <text evidence="3">The sequence shown here is derived from an EMBL/GenBank/DDBJ whole genome shotgun (WGS) entry which is preliminary data.</text>
</comment>
<evidence type="ECO:0000313" key="4">
    <source>
        <dbReference type="Proteomes" id="UP000585474"/>
    </source>
</evidence>